<feature type="transmembrane region" description="Helical" evidence="2">
    <location>
        <begin position="52"/>
        <end position="77"/>
    </location>
</feature>
<feature type="compositionally biased region" description="Basic and acidic residues" evidence="1">
    <location>
        <begin position="1"/>
        <end position="19"/>
    </location>
</feature>
<keyword evidence="2" id="KW-0472">Membrane</keyword>
<protein>
    <submittedName>
        <fullName evidence="4">Cysteine-rich secretory protein family protein</fullName>
    </submittedName>
</protein>
<feature type="domain" description="SCP" evidence="3">
    <location>
        <begin position="203"/>
        <end position="317"/>
    </location>
</feature>
<dbReference type="Proteomes" id="UP000095349">
    <property type="component" value="Chromosome"/>
</dbReference>
<accession>A0A1D8GA03</accession>
<evidence type="ECO:0000256" key="1">
    <source>
        <dbReference type="SAM" id="MobiDB-lite"/>
    </source>
</evidence>
<evidence type="ECO:0000313" key="5">
    <source>
        <dbReference type="Proteomes" id="UP000095349"/>
    </source>
</evidence>
<evidence type="ECO:0000256" key="2">
    <source>
        <dbReference type="SAM" id="Phobius"/>
    </source>
</evidence>
<feature type="compositionally biased region" description="Pro residues" evidence="1">
    <location>
        <begin position="115"/>
        <end position="125"/>
    </location>
</feature>
<name>A0A1D8GA03_9ACTN</name>
<dbReference type="CDD" id="cd05379">
    <property type="entry name" value="CAP_bacterial"/>
    <property type="match status" value="1"/>
</dbReference>
<organism evidence="4 5">
    <name type="scientific">Streptomyces rubrolavendulae</name>
    <dbReference type="NCBI Taxonomy" id="285473"/>
    <lineage>
        <taxon>Bacteria</taxon>
        <taxon>Bacillati</taxon>
        <taxon>Actinomycetota</taxon>
        <taxon>Actinomycetes</taxon>
        <taxon>Kitasatosporales</taxon>
        <taxon>Streptomycetaceae</taxon>
        <taxon>Streptomyces</taxon>
    </lineage>
</organism>
<dbReference type="AlphaFoldDB" id="A0A1D8GA03"/>
<dbReference type="PANTHER" id="PTHR31157">
    <property type="entry name" value="SCP DOMAIN-CONTAINING PROTEIN"/>
    <property type="match status" value="1"/>
</dbReference>
<feature type="compositionally biased region" description="Low complexity" evidence="1">
    <location>
        <begin position="126"/>
        <end position="138"/>
    </location>
</feature>
<dbReference type="OrthoDB" id="68195at2"/>
<keyword evidence="2" id="KW-1133">Transmembrane helix</keyword>
<dbReference type="PATRIC" id="fig|285473.5.peg.5416"/>
<dbReference type="InterPro" id="IPR035940">
    <property type="entry name" value="CAP_sf"/>
</dbReference>
<dbReference type="GeneID" id="33065695"/>
<dbReference type="PANTHER" id="PTHR31157:SF1">
    <property type="entry name" value="SCP DOMAIN-CONTAINING PROTEIN"/>
    <property type="match status" value="1"/>
</dbReference>
<dbReference type="SUPFAM" id="SSF55797">
    <property type="entry name" value="PR-1-like"/>
    <property type="match status" value="1"/>
</dbReference>
<dbReference type="EMBL" id="CP017316">
    <property type="protein sequence ID" value="AOT62248.1"/>
    <property type="molecule type" value="Genomic_DNA"/>
</dbReference>
<feature type="compositionally biased region" description="Gly residues" evidence="1">
    <location>
        <begin position="183"/>
        <end position="195"/>
    </location>
</feature>
<sequence length="321" mass="33146">MQHHPHDPQDHPGRPRRDGSGQTETARHGRRRRAKGRGAATASQRRHARRRWTYQGIGTVVAGTVAVAAVAAGTYLLGGPEDENGSLATRTVAPVPVPLPGDAATNPTTTAPTPTGTPTPRPSASPSPSASTGAAPSGSPAPAPSRPATASPARSATAPGKRPTAGRDAPATREGSTESYRGGTSGTGGTGGGASGDVQRVVELANAERAKAGCPALRIDGLLQKAAQGHADDMAARDYYDHTTPEGRSPGDRIDAVGYRWSTWAENIHRGPADPATAVRDWMKSPGHRANILNCAFRDIGVGVNTRSNGPWWVQKFGASA</sequence>
<keyword evidence="2" id="KW-0812">Transmembrane</keyword>
<dbReference type="Gene3D" id="3.40.33.10">
    <property type="entry name" value="CAP"/>
    <property type="match status" value="1"/>
</dbReference>
<reference evidence="4 5" key="1">
    <citation type="submission" date="2016-09" db="EMBL/GenBank/DDBJ databases">
        <title>Streptomyces rubrolavendulae MJM4426 Genome sequencing and assembly.</title>
        <authorList>
            <person name="Kim J.-G."/>
        </authorList>
    </citation>
    <scope>NUCLEOTIDE SEQUENCE [LARGE SCALE GENOMIC DNA]</scope>
    <source>
        <strain evidence="4 5">MJM4426</strain>
    </source>
</reference>
<feature type="compositionally biased region" description="Low complexity" evidence="1">
    <location>
        <begin position="103"/>
        <end position="114"/>
    </location>
</feature>
<feature type="region of interest" description="Disordered" evidence="1">
    <location>
        <begin position="92"/>
        <end position="195"/>
    </location>
</feature>
<feature type="region of interest" description="Disordered" evidence="1">
    <location>
        <begin position="1"/>
        <end position="53"/>
    </location>
</feature>
<evidence type="ECO:0000313" key="4">
    <source>
        <dbReference type="EMBL" id="AOT62248.1"/>
    </source>
</evidence>
<evidence type="ECO:0000259" key="3">
    <source>
        <dbReference type="Pfam" id="PF00188"/>
    </source>
</evidence>
<dbReference type="RefSeq" id="WP_069979060.1">
    <property type="nucleotide sequence ID" value="NZ_CP017316.1"/>
</dbReference>
<dbReference type="Pfam" id="PF00188">
    <property type="entry name" value="CAP"/>
    <property type="match status" value="1"/>
</dbReference>
<gene>
    <name evidence="4" type="ORF">A4G23_05143</name>
</gene>
<dbReference type="InterPro" id="IPR014044">
    <property type="entry name" value="CAP_dom"/>
</dbReference>
<feature type="compositionally biased region" description="Low complexity" evidence="1">
    <location>
        <begin position="146"/>
        <end position="159"/>
    </location>
</feature>
<dbReference type="KEGG" id="srn:A4G23_05143"/>
<keyword evidence="5" id="KW-1185">Reference proteome</keyword>
<dbReference type="STRING" id="285473.A4G23_05143"/>
<proteinExistence type="predicted"/>